<dbReference type="Proteomes" id="UP000238348">
    <property type="component" value="Chromosome"/>
</dbReference>
<evidence type="ECO:0000313" key="1">
    <source>
        <dbReference type="EMBL" id="AUX45308.1"/>
    </source>
</evidence>
<evidence type="ECO:0008006" key="3">
    <source>
        <dbReference type="Google" id="ProtNLM"/>
    </source>
</evidence>
<protein>
    <recommendedName>
        <fullName evidence="3">STAS/SEC14 domain-containing protein</fullName>
    </recommendedName>
</protein>
<dbReference type="EMBL" id="CP012673">
    <property type="protein sequence ID" value="AUX45308.1"/>
    <property type="molecule type" value="Genomic_DNA"/>
</dbReference>
<accession>A0A2L0F153</accession>
<reference evidence="1 2" key="1">
    <citation type="submission" date="2015-09" db="EMBL/GenBank/DDBJ databases">
        <title>Sorangium comparison.</title>
        <authorList>
            <person name="Zaburannyi N."/>
            <person name="Bunk B."/>
            <person name="Overmann J."/>
            <person name="Mueller R."/>
        </authorList>
    </citation>
    <scope>NUCLEOTIDE SEQUENCE [LARGE SCALE GENOMIC DNA]</scope>
    <source>
        <strain evidence="1 2">So ce26</strain>
    </source>
</reference>
<organism evidence="1 2">
    <name type="scientific">Sorangium cellulosum</name>
    <name type="common">Polyangium cellulosum</name>
    <dbReference type="NCBI Taxonomy" id="56"/>
    <lineage>
        <taxon>Bacteria</taxon>
        <taxon>Pseudomonadati</taxon>
        <taxon>Myxococcota</taxon>
        <taxon>Polyangia</taxon>
        <taxon>Polyangiales</taxon>
        <taxon>Polyangiaceae</taxon>
        <taxon>Sorangium</taxon>
    </lineage>
</organism>
<gene>
    <name evidence="1" type="ORF">SOCE26_067900</name>
</gene>
<dbReference type="RefSeq" id="WP_199789393.1">
    <property type="nucleotide sequence ID" value="NZ_CP012673.1"/>
</dbReference>
<dbReference type="AlphaFoldDB" id="A0A2L0F153"/>
<proteinExistence type="predicted"/>
<name>A0A2L0F153_SORCE</name>
<evidence type="ECO:0000313" key="2">
    <source>
        <dbReference type="Proteomes" id="UP000238348"/>
    </source>
</evidence>
<sequence>MLGMKVPGPSGASFEIREDPDGLLCTVLDGEFSEDMGRALGAACLRMVESGREVVLLCDARRAGALPPAARKVLADEMRGVRLPAVAVVGASFTMRVAATLTAKSIEFLTGRSYPVKFVATEAEGRAWLLTQRDALRAKRGPVA</sequence>